<feature type="transmembrane region" description="Helical" evidence="1">
    <location>
        <begin position="53"/>
        <end position="72"/>
    </location>
</feature>
<dbReference type="InterPro" id="IPR037735">
    <property type="entry name" value="AS8-like"/>
</dbReference>
<keyword evidence="3" id="KW-1185">Reference proteome</keyword>
<organism evidence="2 3">
    <name type="scientific">Lupinus luteus</name>
    <name type="common">European yellow lupine</name>
    <dbReference type="NCBI Taxonomy" id="3873"/>
    <lineage>
        <taxon>Eukaryota</taxon>
        <taxon>Viridiplantae</taxon>
        <taxon>Streptophyta</taxon>
        <taxon>Embryophyta</taxon>
        <taxon>Tracheophyta</taxon>
        <taxon>Spermatophyta</taxon>
        <taxon>Magnoliopsida</taxon>
        <taxon>eudicotyledons</taxon>
        <taxon>Gunneridae</taxon>
        <taxon>Pentapetalae</taxon>
        <taxon>rosids</taxon>
        <taxon>fabids</taxon>
        <taxon>Fabales</taxon>
        <taxon>Fabaceae</taxon>
        <taxon>Papilionoideae</taxon>
        <taxon>50 kb inversion clade</taxon>
        <taxon>genistoids sensu lato</taxon>
        <taxon>core genistoids</taxon>
        <taxon>Genisteae</taxon>
        <taxon>Lupinus</taxon>
    </lineage>
</organism>
<evidence type="ECO:0000313" key="2">
    <source>
        <dbReference type="EMBL" id="CAL0313200.1"/>
    </source>
</evidence>
<comment type="caution">
    <text evidence="2">The sequence shown here is derived from an EMBL/GenBank/DDBJ whole genome shotgun (WGS) entry which is preliminary data.</text>
</comment>
<gene>
    <name evidence="2" type="ORF">LLUT_LOCUS14260</name>
</gene>
<evidence type="ECO:0000256" key="1">
    <source>
        <dbReference type="SAM" id="Phobius"/>
    </source>
</evidence>
<feature type="transmembrane region" description="Helical" evidence="1">
    <location>
        <begin position="20"/>
        <end position="41"/>
    </location>
</feature>
<keyword evidence="1" id="KW-0812">Transmembrane</keyword>
<evidence type="ECO:0008006" key="4">
    <source>
        <dbReference type="Google" id="ProtNLM"/>
    </source>
</evidence>
<dbReference type="PANTHER" id="PTHR36778">
    <property type="entry name" value="CADMIUM-INDUCED PROTEIN AS8"/>
    <property type="match status" value="1"/>
</dbReference>
<protein>
    <recommendedName>
        <fullName evidence="4">Cadmium-induced protein AS8</fullName>
    </recommendedName>
</protein>
<dbReference type="EMBL" id="CAXHTB010000010">
    <property type="protein sequence ID" value="CAL0313200.1"/>
    <property type="molecule type" value="Genomic_DNA"/>
</dbReference>
<evidence type="ECO:0000313" key="3">
    <source>
        <dbReference type="Proteomes" id="UP001497480"/>
    </source>
</evidence>
<proteinExistence type="predicted"/>
<dbReference type="PANTHER" id="PTHR36778:SF1">
    <property type="entry name" value="CADMIUM-INDUCED PROTEIN AS8"/>
    <property type="match status" value="1"/>
</dbReference>
<sequence>MNVGHRLGVRIIDRLFNKIGVKWLLLIYLCSQVAMIIKGLFGRYERWNPVHPTSGAFWGMGVGIGCGVGWGPGFGPEVIGYVGAGCGIGFHVGVTLAGFGVGLPANIIYEVPYNAIMATRSSVLELARSNGLLSRTDMSADIWFRNFPRVSDLQREACGKLLSFKQKHLSFKGIDFCDMKDSLDSHATSACNSIQASHTKLFGSRRGKD</sequence>
<name>A0AAV1WUU8_LUPLU</name>
<dbReference type="Proteomes" id="UP001497480">
    <property type="component" value="Unassembled WGS sequence"/>
</dbReference>
<keyword evidence="1" id="KW-0472">Membrane</keyword>
<accession>A0AAV1WUU8</accession>
<keyword evidence="1" id="KW-1133">Transmembrane helix</keyword>
<dbReference type="AlphaFoldDB" id="A0AAV1WUU8"/>
<feature type="transmembrane region" description="Helical" evidence="1">
    <location>
        <begin position="78"/>
        <end position="103"/>
    </location>
</feature>
<reference evidence="2 3" key="1">
    <citation type="submission" date="2024-03" db="EMBL/GenBank/DDBJ databases">
        <authorList>
            <person name="Martinez-Hernandez J."/>
        </authorList>
    </citation>
    <scope>NUCLEOTIDE SEQUENCE [LARGE SCALE GENOMIC DNA]</scope>
</reference>